<dbReference type="GO" id="GO:0016810">
    <property type="term" value="F:hydrolase activity, acting on carbon-nitrogen (but not peptide) bonds"/>
    <property type="evidence" value="ECO:0007669"/>
    <property type="project" value="InterPro"/>
</dbReference>
<sequence length="324" mass="35964">MHHRRKLMLRRRRYSGYSSRYRRRRVSVSAVFRFILIVLLIGVIGYCAVTVYRAFRSSAYIAELESQNKTLQATVDRYQAALPDPSIADSIEPMDYQTLYPEMKVDPKPTPAAAPENTVYLTFDGGPSQNTVTILDALKNAGQKATFFVVGKNIAGNEAIVKRIVDEGHTIGIRSYSNDYNAIYASPEAFLEDFHQAYQAVYDACGVYPAVFRFPGGSVSPYNQANYEQLIAEMLRRGFIYYDWSVSAGDDTSASRTITQITQAVLNGLSKKSSSTPVVLLHDGANKTSTATACANLLSELSRAGYTCDRLTGSVRPVTFAYNR</sequence>
<dbReference type="InterPro" id="IPR002509">
    <property type="entry name" value="NODB_dom"/>
</dbReference>
<proteinExistence type="predicted"/>
<dbReference type="InterPro" id="IPR050248">
    <property type="entry name" value="Polysacc_deacetylase_ArnD"/>
</dbReference>
<dbReference type="CDD" id="cd10944">
    <property type="entry name" value="CE4_SmPgdA_like"/>
    <property type="match status" value="1"/>
</dbReference>
<name>A0A1Y4L9X8_9FIRM</name>
<keyword evidence="1" id="KW-0812">Transmembrane</keyword>
<dbReference type="InterPro" id="IPR011330">
    <property type="entry name" value="Glyco_hydro/deAcase_b/a-brl"/>
</dbReference>
<evidence type="ECO:0000259" key="2">
    <source>
        <dbReference type="PROSITE" id="PS51677"/>
    </source>
</evidence>
<protein>
    <recommendedName>
        <fullName evidence="2">NodB homology domain-containing protein</fullName>
    </recommendedName>
</protein>
<dbReference type="PROSITE" id="PS51677">
    <property type="entry name" value="NODB"/>
    <property type="match status" value="1"/>
</dbReference>
<feature type="transmembrane region" description="Helical" evidence="1">
    <location>
        <begin position="30"/>
        <end position="52"/>
    </location>
</feature>
<keyword evidence="1" id="KW-1133">Transmembrane helix</keyword>
<dbReference type="PANTHER" id="PTHR10587">
    <property type="entry name" value="GLYCOSYL TRANSFERASE-RELATED"/>
    <property type="match status" value="1"/>
</dbReference>
<evidence type="ECO:0000256" key="1">
    <source>
        <dbReference type="SAM" id="Phobius"/>
    </source>
</evidence>
<dbReference type="EMBL" id="NFKK01000004">
    <property type="protein sequence ID" value="OUP53517.1"/>
    <property type="molecule type" value="Genomic_DNA"/>
</dbReference>
<comment type="caution">
    <text evidence="3">The sequence shown here is derived from an EMBL/GenBank/DDBJ whole genome shotgun (WGS) entry which is preliminary data.</text>
</comment>
<reference evidence="4" key="1">
    <citation type="submission" date="2017-04" db="EMBL/GenBank/DDBJ databases">
        <title>Function of individual gut microbiota members based on whole genome sequencing of pure cultures obtained from chicken caecum.</title>
        <authorList>
            <person name="Medvecky M."/>
            <person name="Cejkova D."/>
            <person name="Polansky O."/>
            <person name="Karasova D."/>
            <person name="Kubasova T."/>
            <person name="Cizek A."/>
            <person name="Rychlik I."/>
        </authorList>
    </citation>
    <scope>NUCLEOTIDE SEQUENCE [LARGE SCALE GENOMIC DNA]</scope>
    <source>
        <strain evidence="4">An180</strain>
    </source>
</reference>
<evidence type="ECO:0000313" key="3">
    <source>
        <dbReference type="EMBL" id="OUP53517.1"/>
    </source>
</evidence>
<feature type="domain" description="NodB homology" evidence="2">
    <location>
        <begin position="117"/>
        <end position="309"/>
    </location>
</feature>
<dbReference type="SUPFAM" id="SSF88713">
    <property type="entry name" value="Glycoside hydrolase/deacetylase"/>
    <property type="match status" value="1"/>
</dbReference>
<dbReference type="AlphaFoldDB" id="A0A1Y4L9X8"/>
<dbReference type="GO" id="GO:0005975">
    <property type="term" value="P:carbohydrate metabolic process"/>
    <property type="evidence" value="ECO:0007669"/>
    <property type="project" value="InterPro"/>
</dbReference>
<accession>A0A1Y4L9X8</accession>
<evidence type="ECO:0000313" key="4">
    <source>
        <dbReference type="Proteomes" id="UP000195897"/>
    </source>
</evidence>
<dbReference type="Gene3D" id="3.20.20.370">
    <property type="entry name" value="Glycoside hydrolase/deacetylase"/>
    <property type="match status" value="1"/>
</dbReference>
<organism evidence="3 4">
    <name type="scientific">Butyricicoccus pullicaecorum</name>
    <dbReference type="NCBI Taxonomy" id="501571"/>
    <lineage>
        <taxon>Bacteria</taxon>
        <taxon>Bacillati</taxon>
        <taxon>Bacillota</taxon>
        <taxon>Clostridia</taxon>
        <taxon>Eubacteriales</taxon>
        <taxon>Butyricicoccaceae</taxon>
        <taxon>Butyricicoccus</taxon>
    </lineage>
</organism>
<dbReference type="PANTHER" id="PTHR10587:SF125">
    <property type="entry name" value="POLYSACCHARIDE DEACETYLASE YHEN-RELATED"/>
    <property type="match status" value="1"/>
</dbReference>
<dbReference type="Proteomes" id="UP000195897">
    <property type="component" value="Unassembled WGS sequence"/>
</dbReference>
<dbReference type="Pfam" id="PF01522">
    <property type="entry name" value="Polysacc_deac_1"/>
    <property type="match status" value="1"/>
</dbReference>
<gene>
    <name evidence="3" type="ORF">B5F17_05785</name>
</gene>
<keyword evidence="1" id="KW-0472">Membrane</keyword>